<feature type="region of interest" description="Disordered" evidence="4">
    <location>
        <begin position="259"/>
        <end position="283"/>
    </location>
</feature>
<evidence type="ECO:0000256" key="2">
    <source>
        <dbReference type="ARBA" id="ARBA00022670"/>
    </source>
</evidence>
<keyword evidence="2" id="KW-0645">Protease</keyword>
<feature type="domain" description="PPPDE" evidence="5">
    <location>
        <begin position="42"/>
        <end position="184"/>
    </location>
</feature>
<dbReference type="EMBL" id="ML996693">
    <property type="protein sequence ID" value="KAF2401272.1"/>
    <property type="molecule type" value="Genomic_DNA"/>
</dbReference>
<dbReference type="PROSITE" id="PS51858">
    <property type="entry name" value="PPPDE"/>
    <property type="match status" value="1"/>
</dbReference>
<accession>A0A6G1HZ37</accession>
<reference evidence="6" key="1">
    <citation type="journal article" date="2020" name="Stud. Mycol.">
        <title>101 Dothideomycetes genomes: a test case for predicting lifestyles and emergence of pathogens.</title>
        <authorList>
            <person name="Haridas S."/>
            <person name="Albert R."/>
            <person name="Binder M."/>
            <person name="Bloem J."/>
            <person name="Labutti K."/>
            <person name="Salamov A."/>
            <person name="Andreopoulos B."/>
            <person name="Baker S."/>
            <person name="Barry K."/>
            <person name="Bills G."/>
            <person name="Bluhm B."/>
            <person name="Cannon C."/>
            <person name="Castanera R."/>
            <person name="Culley D."/>
            <person name="Daum C."/>
            <person name="Ezra D."/>
            <person name="Gonzalez J."/>
            <person name="Henrissat B."/>
            <person name="Kuo A."/>
            <person name="Liang C."/>
            <person name="Lipzen A."/>
            <person name="Lutzoni F."/>
            <person name="Magnuson J."/>
            <person name="Mondo S."/>
            <person name="Nolan M."/>
            <person name="Ohm R."/>
            <person name="Pangilinan J."/>
            <person name="Park H.-J."/>
            <person name="Ramirez L."/>
            <person name="Alfaro M."/>
            <person name="Sun H."/>
            <person name="Tritt A."/>
            <person name="Yoshinaga Y."/>
            <person name="Zwiers L.-H."/>
            <person name="Turgeon B."/>
            <person name="Goodwin S."/>
            <person name="Spatafora J."/>
            <person name="Crous P."/>
            <person name="Grigoriev I."/>
        </authorList>
    </citation>
    <scope>NUCLEOTIDE SEQUENCE</scope>
    <source>
        <strain evidence="6">CBS 262.69</strain>
    </source>
</reference>
<evidence type="ECO:0000256" key="3">
    <source>
        <dbReference type="ARBA" id="ARBA00022801"/>
    </source>
</evidence>
<gene>
    <name evidence="6" type="ORF">EJ06DRAFT_529399</name>
</gene>
<keyword evidence="7" id="KW-1185">Reference proteome</keyword>
<dbReference type="GO" id="GO:0006508">
    <property type="term" value="P:proteolysis"/>
    <property type="evidence" value="ECO:0007669"/>
    <property type="project" value="UniProtKB-KW"/>
</dbReference>
<sequence>MRPSSSSSRPTPSRPSSSTRSNRPKNLSRTSSHRSTISAQKIDIRINVYDLLPPGKLSSVLWAIGGSLLHSGVVIRDKEYAYGGHDRRGVTGVYHTRPRLEPPGGTFRIEILHGFVFHTDEEIEDIIKEASRRFQGTSYNLLTNNCNHFTSYLCEQLTSRPAPKWINRAASIGVALPCVVPRDWIAPPDVDTADGELVEEDDDSYDERTRMLRKKQMRKLRVSQEEQSQWNSEMDRIGEGHIMKYGTATYEAPRIVSLRDSSGRGLPNSERAPLPKRHSSYTM</sequence>
<keyword evidence="3" id="KW-0378">Hydrolase</keyword>
<evidence type="ECO:0000313" key="6">
    <source>
        <dbReference type="EMBL" id="KAF2401272.1"/>
    </source>
</evidence>
<feature type="compositionally biased region" description="Low complexity" evidence="4">
    <location>
        <begin position="1"/>
        <end position="21"/>
    </location>
</feature>
<dbReference type="GO" id="GO:0101005">
    <property type="term" value="F:deubiquitinase activity"/>
    <property type="evidence" value="ECO:0007669"/>
    <property type="project" value="TreeGrafter"/>
</dbReference>
<proteinExistence type="inferred from homology"/>
<evidence type="ECO:0000256" key="1">
    <source>
        <dbReference type="ARBA" id="ARBA00008140"/>
    </source>
</evidence>
<dbReference type="SMART" id="SM01179">
    <property type="entry name" value="DUF862"/>
    <property type="match status" value="1"/>
</dbReference>
<evidence type="ECO:0000256" key="4">
    <source>
        <dbReference type="SAM" id="MobiDB-lite"/>
    </source>
</evidence>
<dbReference type="Gene3D" id="3.90.1720.30">
    <property type="entry name" value="PPPDE domains"/>
    <property type="match status" value="1"/>
</dbReference>
<dbReference type="Pfam" id="PF05903">
    <property type="entry name" value="Peptidase_C97"/>
    <property type="match status" value="1"/>
</dbReference>
<protein>
    <submittedName>
        <fullName evidence="6">DUF862-domain-containing protein</fullName>
    </submittedName>
</protein>
<feature type="compositionally biased region" description="Basic residues" evidence="4">
    <location>
        <begin position="274"/>
        <end position="283"/>
    </location>
</feature>
<dbReference type="AlphaFoldDB" id="A0A6G1HZ37"/>
<dbReference type="PANTHER" id="PTHR12378">
    <property type="entry name" value="DESUMOYLATING ISOPEPTIDASE"/>
    <property type="match status" value="1"/>
</dbReference>
<dbReference type="InterPro" id="IPR042266">
    <property type="entry name" value="PPPDE_sf"/>
</dbReference>
<organism evidence="6 7">
    <name type="scientific">Trichodelitschia bisporula</name>
    <dbReference type="NCBI Taxonomy" id="703511"/>
    <lineage>
        <taxon>Eukaryota</taxon>
        <taxon>Fungi</taxon>
        <taxon>Dikarya</taxon>
        <taxon>Ascomycota</taxon>
        <taxon>Pezizomycotina</taxon>
        <taxon>Dothideomycetes</taxon>
        <taxon>Dothideomycetes incertae sedis</taxon>
        <taxon>Phaeotrichales</taxon>
        <taxon>Phaeotrichaceae</taxon>
        <taxon>Trichodelitschia</taxon>
    </lineage>
</organism>
<name>A0A6G1HZ37_9PEZI</name>
<evidence type="ECO:0000313" key="7">
    <source>
        <dbReference type="Proteomes" id="UP000799640"/>
    </source>
</evidence>
<comment type="similarity">
    <text evidence="1">Belongs to the DeSI family.</text>
</comment>
<dbReference type="OrthoDB" id="412286at2759"/>
<feature type="compositionally biased region" description="Polar residues" evidence="4">
    <location>
        <begin position="25"/>
        <end position="36"/>
    </location>
</feature>
<dbReference type="InterPro" id="IPR008580">
    <property type="entry name" value="PPPDE_dom"/>
</dbReference>
<dbReference type="PANTHER" id="PTHR12378:SF80">
    <property type="entry name" value="IP06716P-RELATED"/>
    <property type="match status" value="1"/>
</dbReference>
<dbReference type="GO" id="GO:0016579">
    <property type="term" value="P:protein deubiquitination"/>
    <property type="evidence" value="ECO:0007669"/>
    <property type="project" value="TreeGrafter"/>
</dbReference>
<evidence type="ECO:0000259" key="5">
    <source>
        <dbReference type="PROSITE" id="PS51858"/>
    </source>
</evidence>
<dbReference type="Proteomes" id="UP000799640">
    <property type="component" value="Unassembled WGS sequence"/>
</dbReference>
<feature type="region of interest" description="Disordered" evidence="4">
    <location>
        <begin position="1"/>
        <end position="36"/>
    </location>
</feature>